<dbReference type="InterPro" id="IPR038765">
    <property type="entry name" value="Papain-like_cys_pep_sf"/>
</dbReference>
<feature type="compositionally biased region" description="Low complexity" evidence="1">
    <location>
        <begin position="521"/>
        <end position="533"/>
    </location>
</feature>
<dbReference type="InterPro" id="IPR008978">
    <property type="entry name" value="HSP20-like_chaperone"/>
</dbReference>
<feature type="compositionally biased region" description="Polar residues" evidence="1">
    <location>
        <begin position="493"/>
        <end position="506"/>
    </location>
</feature>
<feature type="compositionally biased region" description="Low complexity" evidence="1">
    <location>
        <begin position="956"/>
        <end position="978"/>
    </location>
</feature>
<feature type="region of interest" description="Disordered" evidence="1">
    <location>
        <begin position="183"/>
        <end position="216"/>
    </location>
</feature>
<feature type="region of interest" description="Disordered" evidence="1">
    <location>
        <begin position="492"/>
        <end position="575"/>
    </location>
</feature>
<feature type="compositionally biased region" description="Acidic residues" evidence="1">
    <location>
        <begin position="979"/>
        <end position="988"/>
    </location>
</feature>
<proteinExistence type="predicted"/>
<feature type="compositionally biased region" description="Low complexity" evidence="1">
    <location>
        <begin position="322"/>
        <end position="335"/>
    </location>
</feature>
<dbReference type="STRING" id="1555241.A0A4P9XCX2"/>
<dbReference type="Pfam" id="PF00443">
    <property type="entry name" value="UCH"/>
    <property type="match status" value="1"/>
</dbReference>
<name>A0A4P9XCX2_9FUNG</name>
<feature type="compositionally biased region" description="Acidic residues" evidence="1">
    <location>
        <begin position="1418"/>
        <end position="1433"/>
    </location>
</feature>
<evidence type="ECO:0000259" key="2">
    <source>
        <dbReference type="PROSITE" id="PS50235"/>
    </source>
</evidence>
<evidence type="ECO:0000259" key="3">
    <source>
        <dbReference type="PROSITE" id="PS51203"/>
    </source>
</evidence>
<dbReference type="PROSITE" id="PS50235">
    <property type="entry name" value="USP_3"/>
    <property type="match status" value="1"/>
</dbReference>
<feature type="compositionally biased region" description="Basic and acidic residues" evidence="1">
    <location>
        <begin position="8"/>
        <end position="17"/>
    </location>
</feature>
<evidence type="ECO:0000313" key="4">
    <source>
        <dbReference type="EMBL" id="RKP03316.1"/>
    </source>
</evidence>
<accession>A0A4P9XCX2</accession>
<dbReference type="GO" id="GO:0004843">
    <property type="term" value="F:cysteine-type deubiquitinase activity"/>
    <property type="evidence" value="ECO:0007669"/>
    <property type="project" value="InterPro"/>
</dbReference>
<dbReference type="EMBL" id="ML014125">
    <property type="protein sequence ID" value="RKP03316.1"/>
    <property type="molecule type" value="Genomic_DNA"/>
</dbReference>
<feature type="compositionally biased region" description="Low complexity" evidence="1">
    <location>
        <begin position="1451"/>
        <end position="1463"/>
    </location>
</feature>
<dbReference type="InterPro" id="IPR001394">
    <property type="entry name" value="Peptidase_C19_UCH"/>
</dbReference>
<feature type="compositionally biased region" description="Basic residues" evidence="1">
    <location>
        <begin position="107"/>
        <end position="136"/>
    </location>
</feature>
<feature type="compositionally biased region" description="Basic residues" evidence="1">
    <location>
        <begin position="358"/>
        <end position="367"/>
    </location>
</feature>
<feature type="compositionally biased region" description="Basic and acidic residues" evidence="1">
    <location>
        <begin position="755"/>
        <end position="765"/>
    </location>
</feature>
<dbReference type="InterPro" id="IPR050185">
    <property type="entry name" value="Ub_carboxyl-term_hydrolase"/>
</dbReference>
<feature type="compositionally biased region" description="Polar residues" evidence="1">
    <location>
        <begin position="547"/>
        <end position="556"/>
    </location>
</feature>
<evidence type="ECO:0008006" key="6">
    <source>
        <dbReference type="Google" id="ProtNLM"/>
    </source>
</evidence>
<dbReference type="OrthoDB" id="289038at2759"/>
<dbReference type="Gene3D" id="2.60.40.790">
    <property type="match status" value="1"/>
</dbReference>
<dbReference type="SUPFAM" id="SSF54001">
    <property type="entry name" value="Cysteine proteinases"/>
    <property type="match status" value="1"/>
</dbReference>
<feature type="compositionally biased region" description="Low complexity" evidence="1">
    <location>
        <begin position="564"/>
        <end position="575"/>
    </location>
</feature>
<feature type="region of interest" description="Disordered" evidence="1">
    <location>
        <begin position="304"/>
        <end position="419"/>
    </location>
</feature>
<feature type="domain" description="CS" evidence="3">
    <location>
        <begin position="799"/>
        <end position="895"/>
    </location>
</feature>
<dbReference type="InterPro" id="IPR028889">
    <property type="entry name" value="USP"/>
</dbReference>
<reference evidence="5" key="1">
    <citation type="journal article" date="2018" name="Nat. Microbiol.">
        <title>Leveraging single-cell genomics to expand the fungal tree of life.</title>
        <authorList>
            <person name="Ahrendt S.R."/>
            <person name="Quandt C.A."/>
            <person name="Ciobanu D."/>
            <person name="Clum A."/>
            <person name="Salamov A."/>
            <person name="Andreopoulos B."/>
            <person name="Cheng J.F."/>
            <person name="Woyke T."/>
            <person name="Pelin A."/>
            <person name="Henrissat B."/>
            <person name="Reynolds N.K."/>
            <person name="Benny G.L."/>
            <person name="Smith M.E."/>
            <person name="James T.Y."/>
            <person name="Grigoriev I.V."/>
        </authorList>
    </citation>
    <scope>NUCLEOTIDE SEQUENCE [LARGE SCALE GENOMIC DNA]</scope>
    <source>
        <strain evidence="5">ATCC 52028</strain>
    </source>
</reference>
<feature type="compositionally biased region" description="Polar residues" evidence="1">
    <location>
        <begin position="341"/>
        <end position="350"/>
    </location>
</feature>
<dbReference type="PANTHER" id="PTHR21646">
    <property type="entry name" value="UBIQUITIN CARBOXYL-TERMINAL HYDROLASE"/>
    <property type="match status" value="1"/>
</dbReference>
<dbReference type="PROSITE" id="PS00973">
    <property type="entry name" value="USP_2"/>
    <property type="match status" value="1"/>
</dbReference>
<sequence length="1821" mass="191198">MAAMTVAIDEHHKEITKTFKRQRLRNGSNPSTPRARGAAAGICANPVGRDPRRAPSCASVGRSRRRPARRPGAHRRGRGPASCDGPSSGSVADEALPDPARPGHGTPPRRRRRRERRRERRRAGVRRRRAGVRGHRGSAGAVGPWRRRPHVMTPAPPRPMAVSAHPFAAQLGETTPRPAAAARARSPLARAGTATSRPIRDTLDRPPRRRRPFPLSGRCCCRRRRRRRRRRRGRLALHTVVAIRPRHAPPATRHLARITAISPPGFSFSPSRRITPGCPAARIAAPERFSPRNASTAAHDAFLAPDTVAPTRPLPRRATGWSHRSASHPSSAPLRVVGATLPTSAPSVQPTAAAMAKRPGRKRKARQRLAATAGTADPAAATATAATGNTSSISSTTSTPVSVSPLGSSAVSSAATSPQRSALQAPSSALAAPMPLSAAAAADMGMDTGMDMVDIDPDSRSASPSTASRSAVASSMAAAAAAPCGPTVAMTDANGSSADTASASGHTSARDSDSDSDRDAGTAASATARAGRANGVTFNPRRDSVRSFRSQDSPSRVQRGRRGAPGTAGSHTAHAAAAALKASTASASASALQRKKSRIVVAGGNASDGSSDASDASLMHIDGGSRPLKSALRRGSATATAVAAAVPAADAASGRDDAGGDDEPSDDVIAAIVAGAVDLAPAARMQVIAYFVKEAFPDDPRRAKLTARLVACMNAANRARAAATAAGQTAAAASEAADGAGAPATPGSKAGSPLEQRDSKMDMSSESFAAHHKDAGAMASPSVPTTGMVAAADTAATATFEPPFDFVQTDSRVIVTVYVSGIDEVALHLDLADHSVQLVYAAPPSPNPKATPPFALGWDPLPGPIDKHHSRISIKPGIVELLLVKTSNAPWRSLGKPIEFAPSDPRLLASPPCLPVDAPALGISDVSDVAVAEDMTTTSSHSEDAEDSSFAIEAPSDAGSELSGSDASDASDMASPSEAEYESLEDDDDQDDEAFHVLKGVMPAAIAARTAATTTAMTASATTAASSAPAAASSSEEATASASETAAAAAAPGVTSLGAAVTSLDLRAKRAVIGLANNGFDCYMISVLQSLCSLEPLVAYFGTDEFVPDVSDANKASRSGGKFAAAFNHIMCQTLSRSRPFLPRRFQGTVERLFHLSPMIQHDAQEFLILCLDELHESVNRVHVKQPAVEMPDFDDSQTDAEVAQRFAAADRARDDSHVYDLIQGQYKSTLRCGSCGWTKKKFDAYQCLSLEIPKRRHDDDDVEEEVVAAARDELDAQPAHLTPFSISLVTTDHKRYRLPVAMGPATTIGQLREALAIKLRKSASNLLPFIIVNGRVTQRLDDDDTLGAIEEDLATCLYVYLVSDTKPIVLLHHSLVTQRPIAASAMPAAPSPVREAGEVEAEDGASDPAVPPPLAPNDDDGDDDDEGDDDNDNGDHDAENAVPGTRTRLASAAADASPADAEAAAEVEMEMEEVLQPIGWPQAVALERSHCSFFTFYYMMLSALLKAQVYVGRLPETEAMLQAVWRRGIQLEWPFKTQDATVQYVRPGALVMATLLWTADSAQTSLNLPALEACLPLNIDPLTLEDVILFKHRQAVVSRPIAFEACLGGHLAKETIDDWLCPKCKTKGEATKQLALYALPQRVLIVQLKRFELDMSTGDMCKVDHTVAIPHVLVFQNGQLLSAAADASDAPTYGPDHVVFDLVSVCNHMGSMENGHYTSFAWRDGKWYHFDDNLVTRVDAADVATHYAYVLFYVRREPGAPAPVTAPLTVPAAPADAADADAVSAASAATADPATAVIATPAAAPALAGAETMVADRAAL</sequence>
<dbReference type="SUPFAM" id="SSF49764">
    <property type="entry name" value="HSP20-like chaperones"/>
    <property type="match status" value="1"/>
</dbReference>
<organism evidence="4 5">
    <name type="scientific">Caulochytrium protostelioides</name>
    <dbReference type="NCBI Taxonomy" id="1555241"/>
    <lineage>
        <taxon>Eukaryota</taxon>
        <taxon>Fungi</taxon>
        <taxon>Fungi incertae sedis</taxon>
        <taxon>Chytridiomycota</taxon>
        <taxon>Chytridiomycota incertae sedis</taxon>
        <taxon>Chytridiomycetes</taxon>
        <taxon>Caulochytriales</taxon>
        <taxon>Caulochytriaceae</taxon>
        <taxon>Caulochytrium</taxon>
    </lineage>
</organism>
<evidence type="ECO:0000313" key="5">
    <source>
        <dbReference type="Proteomes" id="UP000274922"/>
    </source>
</evidence>
<feature type="compositionally biased region" description="Low complexity" evidence="1">
    <location>
        <begin position="370"/>
        <end position="419"/>
    </location>
</feature>
<keyword evidence="5" id="KW-1185">Reference proteome</keyword>
<feature type="region of interest" description="Disordered" evidence="1">
    <location>
        <begin position="955"/>
        <end position="988"/>
    </location>
</feature>
<feature type="domain" description="USP" evidence="2">
    <location>
        <begin position="1073"/>
        <end position="1757"/>
    </location>
</feature>
<dbReference type="InterPro" id="IPR018200">
    <property type="entry name" value="USP_CS"/>
</dbReference>
<dbReference type="Gene3D" id="3.90.70.10">
    <property type="entry name" value="Cysteine proteinases"/>
    <property type="match status" value="2"/>
</dbReference>
<dbReference type="Proteomes" id="UP000274922">
    <property type="component" value="Unassembled WGS sequence"/>
</dbReference>
<feature type="region of interest" description="Disordered" evidence="1">
    <location>
        <begin position="1386"/>
        <end position="1463"/>
    </location>
</feature>
<feature type="compositionally biased region" description="Low complexity" evidence="1">
    <location>
        <begin position="460"/>
        <end position="469"/>
    </location>
</feature>
<feature type="region of interest" description="Disordered" evidence="1">
    <location>
        <begin position="737"/>
        <end position="765"/>
    </location>
</feature>
<evidence type="ECO:0000256" key="1">
    <source>
        <dbReference type="SAM" id="MobiDB-lite"/>
    </source>
</evidence>
<feature type="region of interest" description="Disordered" evidence="1">
    <location>
        <begin position="449"/>
        <end position="469"/>
    </location>
</feature>
<feature type="compositionally biased region" description="Basic residues" evidence="1">
    <location>
        <begin position="62"/>
        <end position="78"/>
    </location>
</feature>
<protein>
    <recommendedName>
        <fullName evidence="6">USP domain-containing protein</fullName>
    </recommendedName>
</protein>
<dbReference type="GO" id="GO:0016579">
    <property type="term" value="P:protein deubiquitination"/>
    <property type="evidence" value="ECO:0007669"/>
    <property type="project" value="InterPro"/>
</dbReference>
<feature type="region of interest" description="Disordered" evidence="1">
    <location>
        <begin position="1"/>
        <end position="150"/>
    </location>
</feature>
<gene>
    <name evidence="4" type="ORF">CXG81DRAFT_17165</name>
</gene>
<dbReference type="PROSITE" id="PS51203">
    <property type="entry name" value="CS"/>
    <property type="match status" value="1"/>
</dbReference>
<feature type="compositionally biased region" description="Basic and acidic residues" evidence="1">
    <location>
        <begin position="508"/>
        <end position="520"/>
    </location>
</feature>
<dbReference type="InterPro" id="IPR007052">
    <property type="entry name" value="CS_dom"/>
</dbReference>